<dbReference type="Pfam" id="PF07330">
    <property type="entry name" value="DUF1467"/>
    <property type="match status" value="1"/>
</dbReference>
<dbReference type="AlphaFoldDB" id="A0AA97I094"/>
<gene>
    <name evidence="2" type="ORF">RB602_08665</name>
</gene>
<keyword evidence="3" id="KW-1185">Reference proteome</keyword>
<reference evidence="2 3" key="1">
    <citation type="submission" date="2023-10" db="EMBL/GenBank/DDBJ databases">
        <title>Complete genome sequence of a Sphingomonadaceae bacterium.</title>
        <authorList>
            <person name="Yan C."/>
        </authorList>
    </citation>
    <scope>NUCLEOTIDE SEQUENCE [LARGE SCALE GENOMIC DNA]</scope>
    <source>
        <strain evidence="2 3">SCSIO 66989</strain>
    </source>
</reference>
<protein>
    <submittedName>
        <fullName evidence="2">DUF1467 family protein</fullName>
    </submittedName>
</protein>
<organism evidence="2 3">
    <name type="scientific">Alterisphingorhabdus coralli</name>
    <dbReference type="NCBI Taxonomy" id="3071408"/>
    <lineage>
        <taxon>Bacteria</taxon>
        <taxon>Pseudomonadati</taxon>
        <taxon>Pseudomonadota</taxon>
        <taxon>Alphaproteobacteria</taxon>
        <taxon>Sphingomonadales</taxon>
        <taxon>Sphingomonadaceae</taxon>
        <taxon>Alterisphingorhabdus (ex Yan et al. 2024)</taxon>
    </lineage>
</organism>
<keyword evidence="1" id="KW-0812">Transmembrane</keyword>
<proteinExistence type="predicted"/>
<dbReference type="InterPro" id="IPR009935">
    <property type="entry name" value="DUF1467"/>
</dbReference>
<sequence>MEWTSIIAIYLLFWVMAFMVVLPFGIKTHDELGMAKIPGQADSAPGNFRPGLVAIRATIVSAIAFGLFYLNYTNGWITTEDVDLFACAPSVTMGERTLLLLY</sequence>
<evidence type="ECO:0000313" key="2">
    <source>
        <dbReference type="EMBL" id="WOE73935.1"/>
    </source>
</evidence>
<dbReference type="Proteomes" id="UP001302429">
    <property type="component" value="Chromosome"/>
</dbReference>
<feature type="transmembrane region" description="Helical" evidence="1">
    <location>
        <begin position="6"/>
        <end position="26"/>
    </location>
</feature>
<dbReference type="EMBL" id="CP136594">
    <property type="protein sequence ID" value="WOE73935.1"/>
    <property type="molecule type" value="Genomic_DNA"/>
</dbReference>
<evidence type="ECO:0000313" key="3">
    <source>
        <dbReference type="Proteomes" id="UP001302429"/>
    </source>
</evidence>
<dbReference type="KEGG" id="acoa:RB602_08665"/>
<accession>A0AA97I094</accession>
<keyword evidence="1" id="KW-0472">Membrane</keyword>
<evidence type="ECO:0000256" key="1">
    <source>
        <dbReference type="SAM" id="Phobius"/>
    </source>
</evidence>
<feature type="transmembrane region" description="Helical" evidence="1">
    <location>
        <begin position="53"/>
        <end position="72"/>
    </location>
</feature>
<dbReference type="RefSeq" id="WP_317080163.1">
    <property type="nucleotide sequence ID" value="NZ_CP136594.1"/>
</dbReference>
<keyword evidence="1" id="KW-1133">Transmembrane helix</keyword>
<name>A0AA97I094_9SPHN</name>